<reference evidence="2 3" key="1">
    <citation type="submission" date="2019-01" db="EMBL/GenBank/DDBJ databases">
        <title>Draft genome sequence of Cellulomonas takizawaensis strain TKZ-21.</title>
        <authorList>
            <person name="Yamamura H."/>
            <person name="Hayashi T."/>
            <person name="Hamada M."/>
            <person name="Serisawa Y."/>
            <person name="Matsuyama K."/>
            <person name="Nakagawa Y."/>
            <person name="Otoguro M."/>
            <person name="Yanagida F."/>
            <person name="Hayakawa M."/>
        </authorList>
    </citation>
    <scope>NUCLEOTIDE SEQUENCE [LARGE SCALE GENOMIC DNA]</scope>
    <source>
        <strain evidence="2 3">NBRC12680</strain>
    </source>
</reference>
<comment type="caution">
    <text evidence="2">The sequence shown here is derived from an EMBL/GenBank/DDBJ whole genome shotgun (WGS) entry which is preliminary data.</text>
</comment>
<evidence type="ECO:0000313" key="3">
    <source>
        <dbReference type="Proteomes" id="UP000289954"/>
    </source>
</evidence>
<dbReference type="EMBL" id="BIMR01000285">
    <property type="protein sequence ID" value="GCE77984.1"/>
    <property type="molecule type" value="Genomic_DNA"/>
</dbReference>
<dbReference type="RefSeq" id="WP_130782614.1">
    <property type="nucleotide sequence ID" value="NZ_BIMR01000285.1"/>
</dbReference>
<evidence type="ECO:0000256" key="1">
    <source>
        <dbReference type="SAM" id="SignalP"/>
    </source>
</evidence>
<accession>A0A402DV33</accession>
<keyword evidence="3" id="KW-1185">Reference proteome</keyword>
<feature type="chain" id="PRO_5039407317" description="Lipoprotein" evidence="1">
    <location>
        <begin position="22"/>
        <end position="192"/>
    </location>
</feature>
<evidence type="ECO:0008006" key="4">
    <source>
        <dbReference type="Google" id="ProtNLM"/>
    </source>
</evidence>
<protein>
    <recommendedName>
        <fullName evidence="4">Lipoprotein</fullName>
    </recommendedName>
</protein>
<feature type="signal peptide" evidence="1">
    <location>
        <begin position="1"/>
        <end position="21"/>
    </location>
</feature>
<keyword evidence="1" id="KW-0732">Signal</keyword>
<dbReference type="AlphaFoldDB" id="A0A402DV33"/>
<dbReference type="Proteomes" id="UP000289954">
    <property type="component" value="Unassembled WGS sequence"/>
</dbReference>
<name>A0A402DV33_9CELL</name>
<organism evidence="2 3">
    <name type="scientific">Cellulomonas biazotea</name>
    <dbReference type="NCBI Taxonomy" id="1709"/>
    <lineage>
        <taxon>Bacteria</taxon>
        <taxon>Bacillati</taxon>
        <taxon>Actinomycetota</taxon>
        <taxon>Actinomycetes</taxon>
        <taxon>Micrococcales</taxon>
        <taxon>Cellulomonadaceae</taxon>
        <taxon>Cellulomonas</taxon>
    </lineage>
</organism>
<evidence type="ECO:0000313" key="2">
    <source>
        <dbReference type="EMBL" id="GCE77984.1"/>
    </source>
</evidence>
<gene>
    <name evidence="2" type="ORF">CBZ_30400</name>
</gene>
<proteinExistence type="predicted"/>
<sequence>MTGAVAVVLAVVAGMVLAACAGPPEVTNQPDAHVAIQADCLDARVVRDLGLVPDEGGSAEPAGSGAVTPGGVPEDFAPVSVLVCSASGTLRSASGTWVAVTESRREGDLAPLLAALERPSQEPTGACEATAAVPTVLWLVDVLGRAVRPVWPTDRCGAPVADVHEALDALVETDTTDFPVERIVPSGPPSGR</sequence>
<dbReference type="OrthoDB" id="4457696at2"/>